<feature type="region of interest" description="Disordered" evidence="3">
    <location>
        <begin position="126"/>
        <end position="152"/>
    </location>
</feature>
<organism evidence="6 7">
    <name type="scientific">Brugia malayi</name>
    <name type="common">Filarial nematode worm</name>
    <dbReference type="NCBI Taxonomy" id="6279"/>
    <lineage>
        <taxon>Eukaryota</taxon>
        <taxon>Metazoa</taxon>
        <taxon>Ecdysozoa</taxon>
        <taxon>Nematoda</taxon>
        <taxon>Chromadorea</taxon>
        <taxon>Rhabditida</taxon>
        <taxon>Spirurina</taxon>
        <taxon>Spiruromorpha</taxon>
        <taxon>Filarioidea</taxon>
        <taxon>Onchocercidae</taxon>
        <taxon>Brugia</taxon>
    </lineage>
</organism>
<dbReference type="Proteomes" id="UP000006672">
    <property type="component" value="Unassembled WGS sequence"/>
</dbReference>
<dbReference type="GO" id="GO:0016197">
    <property type="term" value="P:endosomal transport"/>
    <property type="evidence" value="ECO:0007669"/>
    <property type="project" value="EnsemblMetazoa"/>
</dbReference>
<accession>A0A4E9FEX9</accession>
<evidence type="ECO:0000313" key="5">
    <source>
        <dbReference type="EMBL" id="VIO95505.1"/>
    </source>
</evidence>
<evidence type="ECO:0000313" key="8">
    <source>
        <dbReference type="WormBase" id="Bm2573"/>
    </source>
</evidence>
<reference evidence="5" key="3">
    <citation type="submission" date="2019-04" db="EMBL/GenBank/DDBJ databases">
        <authorList>
            <person name="Howe K."/>
            <person name="Paulini M."/>
            <person name="Williams G."/>
        </authorList>
    </citation>
    <scope>NUCLEOTIDE SEQUENCE [LARGE SCALE GENOMIC DNA]</scope>
    <source>
        <strain evidence="5">FR3</strain>
    </source>
</reference>
<keyword evidence="6" id="KW-1185">Reference proteome</keyword>
<dbReference type="AlphaFoldDB" id="A0A0K0J6J9"/>
<dbReference type="GeneID" id="6098881"/>
<comment type="similarity">
    <text evidence="1">Belongs to the BLOC1S5 family.</text>
</comment>
<reference evidence="7" key="4">
    <citation type="submission" date="2019-12" db="UniProtKB">
        <authorList>
            <consortium name="WormBaseParasite"/>
        </authorList>
    </citation>
    <scope>IDENTIFICATION</scope>
</reference>
<dbReference type="GO" id="GO:0031083">
    <property type="term" value="C:BLOC-1 complex"/>
    <property type="evidence" value="ECO:0007669"/>
    <property type="project" value="InterPro"/>
</dbReference>
<dbReference type="EMBL" id="LN856779">
    <property type="protein sequence ID" value="CRZ22990.1"/>
    <property type="molecule type" value="Genomic_DNA"/>
</dbReference>
<sequence length="152" mass="17249">MASVSTLMEDISLVGEQIFDHTSLIRNQINKFLDNFERNERHKEFDGIIRASHSLVEAADVPLEMVLVKNDLRKLNEQIKKTTCALSELTVPPYRKEHDEYLEAIRKSQNEQKAIVESAIEQQRQALKAGDSNADEVLVSPNISSTTEINLD</sequence>
<dbReference type="Pfam" id="PF14942">
    <property type="entry name" value="Muted"/>
    <property type="match status" value="1"/>
</dbReference>
<proteinExistence type="inferred from homology"/>
<dbReference type="WBParaSite" id="Bm2573.1">
    <property type="protein sequence ID" value="Bm2573.1"/>
    <property type="gene ID" value="WBGene00222834"/>
</dbReference>
<dbReference type="KEGG" id="bmy:BM_BM2573"/>
<dbReference type="GO" id="GO:0030133">
    <property type="term" value="C:transport vesicle"/>
    <property type="evidence" value="ECO:0007669"/>
    <property type="project" value="InterPro"/>
</dbReference>
<dbReference type="OrthoDB" id="5788338at2759"/>
<evidence type="ECO:0000313" key="7">
    <source>
        <dbReference type="WBParaSite" id="Bm2573.1"/>
    </source>
</evidence>
<reference evidence="4 6" key="1">
    <citation type="journal article" date="2007" name="Science">
        <title>Draft genome of the filarial nematode parasite Brugia malayi.</title>
        <authorList>
            <person name="Ghedin E."/>
            <person name="Wang S."/>
            <person name="Spiro D."/>
            <person name="Caler E."/>
            <person name="Zhao Q."/>
            <person name="Crabtree J."/>
            <person name="Allen J.E."/>
            <person name="Delcher A.L."/>
            <person name="Guiliano D.B."/>
            <person name="Miranda-Saavedra D."/>
            <person name="Angiuoli S.V."/>
            <person name="Creasy T."/>
            <person name="Amedeo P."/>
            <person name="Haas B."/>
            <person name="El-Sayed N.M."/>
            <person name="Wortman J.R."/>
            <person name="Feldblyum T."/>
            <person name="Tallon L."/>
            <person name="Schatz M."/>
            <person name="Shumway M."/>
            <person name="Koo H."/>
            <person name="Salzberg S.L."/>
            <person name="Schobel S."/>
            <person name="Pertea M."/>
            <person name="Pop M."/>
            <person name="White O."/>
            <person name="Barton G.J."/>
            <person name="Carlow C.K."/>
            <person name="Crawford M.J."/>
            <person name="Daub J."/>
            <person name="Dimmic M.W."/>
            <person name="Estes C.F."/>
            <person name="Foster J.M."/>
            <person name="Ganatra M."/>
            <person name="Gregory W.F."/>
            <person name="Johnson N.M."/>
            <person name="Jin J."/>
            <person name="Komuniecki R."/>
            <person name="Korf I."/>
            <person name="Kumar S."/>
            <person name="Laney S."/>
            <person name="Li B.W."/>
            <person name="Li W."/>
            <person name="Lindblom T.H."/>
            <person name="Lustigman S."/>
            <person name="Ma D."/>
            <person name="Maina C.V."/>
            <person name="Martin D.M."/>
            <person name="McCarter J.P."/>
            <person name="McReynolds L."/>
            <person name="Mitreva M."/>
            <person name="Nutman T.B."/>
            <person name="Parkinson J."/>
            <person name="Peregrin-Alvarez J.M."/>
            <person name="Poole C."/>
            <person name="Ren Q."/>
            <person name="Saunders L."/>
            <person name="Sluder A.E."/>
            <person name="Smith K."/>
            <person name="Stanke M."/>
            <person name="Unnasch T.R."/>
            <person name="Ware J."/>
            <person name="Wei A.D."/>
            <person name="Weil G."/>
            <person name="Williams D.J."/>
            <person name="Zhang Y."/>
            <person name="Williams S.A."/>
            <person name="Fraser-Liggett C."/>
            <person name="Slatko B."/>
            <person name="Blaxter M.L."/>
            <person name="Scott A.L."/>
        </authorList>
    </citation>
    <scope>NUCLEOTIDE SEQUENCE</scope>
    <source>
        <strain evidence="4 6">FR3</strain>
    </source>
</reference>
<evidence type="ECO:0000256" key="2">
    <source>
        <dbReference type="ARBA" id="ARBA00019580"/>
    </source>
</evidence>
<reference evidence="4" key="2">
    <citation type="submission" date="2012-12" db="EMBL/GenBank/DDBJ databases">
        <authorList>
            <person name="Gao Y.W."/>
            <person name="Fan S.T."/>
            <person name="Sun H.T."/>
            <person name="Wang Z."/>
            <person name="Gao X.L."/>
            <person name="Li Y.G."/>
            <person name="Wang T.C."/>
            <person name="Zhang K."/>
            <person name="Xu W.W."/>
            <person name="Yu Z.J."/>
            <person name="Xia X.Z."/>
        </authorList>
    </citation>
    <scope>NUCLEOTIDE SEQUENCE</scope>
    <source>
        <strain evidence="4">FR3</strain>
    </source>
</reference>
<accession>A0A0K0J6J9</accession>
<name>A0A0K0J6J9_BRUMA</name>
<dbReference type="EMBL" id="CAAKNF010000194">
    <property type="protein sequence ID" value="VIO95505.1"/>
    <property type="molecule type" value="Genomic_DNA"/>
</dbReference>
<feature type="compositionally biased region" description="Polar residues" evidence="3">
    <location>
        <begin position="141"/>
        <end position="152"/>
    </location>
</feature>
<gene>
    <name evidence="8" type="primary">bma-mutd-1</name>
    <name evidence="4 7" type="synonym">Bma-mutd-1</name>
    <name evidence="8" type="ORF">Bm2573</name>
    <name evidence="5" type="ORF">BM_BM2573</name>
    <name evidence="4" type="ORF">BM_Bm2573</name>
</gene>
<dbReference type="CTD" id="6098881"/>
<evidence type="ECO:0000256" key="3">
    <source>
        <dbReference type="SAM" id="MobiDB-lite"/>
    </source>
</evidence>
<evidence type="ECO:0000313" key="6">
    <source>
        <dbReference type="Proteomes" id="UP000006672"/>
    </source>
</evidence>
<dbReference type="WormBase" id="Bm2573">
    <property type="protein sequence ID" value="BM38731"/>
    <property type="gene ID" value="WBGene00222834"/>
    <property type="gene designation" value="Bma-mutd-1"/>
</dbReference>
<protein>
    <recommendedName>
        <fullName evidence="2">Biogenesis of lysosome-related organelles complex 1 subunit 5</fullName>
    </recommendedName>
</protein>
<dbReference type="InterPro" id="IPR017243">
    <property type="entry name" value="Bloc1s5"/>
</dbReference>
<evidence type="ECO:0000256" key="1">
    <source>
        <dbReference type="ARBA" id="ARBA00010754"/>
    </source>
</evidence>
<evidence type="ECO:0000313" key="4">
    <source>
        <dbReference type="EMBL" id="CRZ22990.1"/>
    </source>
</evidence>
<dbReference type="FunCoup" id="A0A0K0J6J9">
    <property type="interactions" value="2"/>
</dbReference>
<dbReference type="RefSeq" id="XP_001895433.1">
    <property type="nucleotide sequence ID" value="XM_001895398.2"/>
</dbReference>
<dbReference type="STRING" id="6279.A0A0K0J6J9"/>